<evidence type="ECO:0000313" key="3">
    <source>
        <dbReference type="EMBL" id="SEE90439.1"/>
    </source>
</evidence>
<dbReference type="AlphaFoldDB" id="A0A1H5MM51"/>
<name>A0A1H5MM51_9MICO</name>
<dbReference type="Pfam" id="PF13828">
    <property type="entry name" value="DUF4190"/>
    <property type="match status" value="1"/>
</dbReference>
<keyword evidence="1" id="KW-0812">Transmembrane</keyword>
<proteinExistence type="predicted"/>
<dbReference type="Proteomes" id="UP000199220">
    <property type="component" value="Unassembled WGS sequence"/>
</dbReference>
<evidence type="ECO:0000259" key="2">
    <source>
        <dbReference type="Pfam" id="PF13828"/>
    </source>
</evidence>
<accession>A0A1H5MM51</accession>
<gene>
    <name evidence="3" type="ORF">SAMN04488554_3493</name>
</gene>
<dbReference type="STRING" id="648782.SAMN04488554_3493"/>
<feature type="domain" description="DUF4190" evidence="2">
    <location>
        <begin position="44"/>
        <end position="101"/>
    </location>
</feature>
<reference evidence="4" key="1">
    <citation type="submission" date="2016-10" db="EMBL/GenBank/DDBJ databases">
        <authorList>
            <person name="Varghese N."/>
            <person name="Submissions S."/>
        </authorList>
    </citation>
    <scope>NUCLEOTIDE SEQUENCE [LARGE SCALE GENOMIC DNA]</scope>
    <source>
        <strain evidence="4">DSM 21368</strain>
    </source>
</reference>
<evidence type="ECO:0000313" key="4">
    <source>
        <dbReference type="Proteomes" id="UP000199220"/>
    </source>
</evidence>
<keyword evidence="1" id="KW-1133">Transmembrane helix</keyword>
<protein>
    <recommendedName>
        <fullName evidence="2">DUF4190 domain-containing protein</fullName>
    </recommendedName>
</protein>
<keyword evidence="1" id="KW-0472">Membrane</keyword>
<sequence length="111" mass="11496">MPRVQVNQERSPFVNSYTLPLPDPARTFSGPGYYSAPAPTSGFAIAAFVLGLLGVPFFVPGLGGVVFGILALRRIRRTNARGLGLATAGLVIGGLAATAWSLGLVAVWLLG</sequence>
<organism evidence="3 4">
    <name type="scientific">Ruania alba</name>
    <dbReference type="NCBI Taxonomy" id="648782"/>
    <lineage>
        <taxon>Bacteria</taxon>
        <taxon>Bacillati</taxon>
        <taxon>Actinomycetota</taxon>
        <taxon>Actinomycetes</taxon>
        <taxon>Micrococcales</taxon>
        <taxon>Ruaniaceae</taxon>
        <taxon>Ruania</taxon>
    </lineage>
</organism>
<evidence type="ECO:0000256" key="1">
    <source>
        <dbReference type="SAM" id="Phobius"/>
    </source>
</evidence>
<feature type="transmembrane region" description="Helical" evidence="1">
    <location>
        <begin position="43"/>
        <end position="71"/>
    </location>
</feature>
<dbReference type="EMBL" id="FNTX01000002">
    <property type="protein sequence ID" value="SEE90439.1"/>
    <property type="molecule type" value="Genomic_DNA"/>
</dbReference>
<keyword evidence="4" id="KW-1185">Reference proteome</keyword>
<dbReference type="InterPro" id="IPR025241">
    <property type="entry name" value="DUF4190"/>
</dbReference>
<feature type="transmembrane region" description="Helical" evidence="1">
    <location>
        <begin position="83"/>
        <end position="110"/>
    </location>
</feature>